<dbReference type="STRING" id="1543721.AAY24_01750"/>
<dbReference type="Pfam" id="PF13386">
    <property type="entry name" value="DsbD_2"/>
    <property type="match status" value="1"/>
</dbReference>
<gene>
    <name evidence="3" type="ORF">FHK82_11980</name>
</gene>
<feature type="transmembrane region" description="Helical" evidence="1">
    <location>
        <begin position="89"/>
        <end position="110"/>
    </location>
</feature>
<reference evidence="3 4" key="1">
    <citation type="submission" date="2019-07" db="EMBL/GenBank/DDBJ databases">
        <title>The pathways for chlorine oxyanion respiration interact through the shared metabolite chlorate.</title>
        <authorList>
            <person name="Barnum T.P."/>
            <person name="Cheng Y."/>
            <person name="Hill K.A."/>
            <person name="Lucas L.N."/>
            <person name="Carlson H.K."/>
            <person name="Coates J.D."/>
        </authorList>
    </citation>
    <scope>NUCLEOTIDE SEQUENCE [LARGE SCALE GENOMIC DNA]</scope>
    <source>
        <strain evidence="3">BK-3</strain>
    </source>
</reference>
<feature type="domain" description="Urease accessory protein UreH-like transmembrane" evidence="2">
    <location>
        <begin position="10"/>
        <end position="220"/>
    </location>
</feature>
<dbReference type="Proteomes" id="UP000317355">
    <property type="component" value="Unassembled WGS sequence"/>
</dbReference>
<evidence type="ECO:0000259" key="2">
    <source>
        <dbReference type="Pfam" id="PF13386"/>
    </source>
</evidence>
<keyword evidence="1" id="KW-1133">Transmembrane helix</keyword>
<accession>A0A558CXE0</accession>
<evidence type="ECO:0000256" key="1">
    <source>
        <dbReference type="SAM" id="Phobius"/>
    </source>
</evidence>
<organism evidence="3 4">
    <name type="scientific">Sedimenticola thiotaurini</name>
    <dbReference type="NCBI Taxonomy" id="1543721"/>
    <lineage>
        <taxon>Bacteria</taxon>
        <taxon>Pseudomonadati</taxon>
        <taxon>Pseudomonadota</taxon>
        <taxon>Gammaproteobacteria</taxon>
        <taxon>Chromatiales</taxon>
        <taxon>Sedimenticolaceae</taxon>
        <taxon>Sedimenticola</taxon>
    </lineage>
</organism>
<keyword evidence="1" id="KW-0472">Membrane</keyword>
<evidence type="ECO:0000313" key="4">
    <source>
        <dbReference type="Proteomes" id="UP000317355"/>
    </source>
</evidence>
<feature type="transmembrane region" description="Helical" evidence="1">
    <location>
        <begin position="56"/>
        <end position="77"/>
    </location>
</feature>
<dbReference type="PANTHER" id="PTHR42208:SF1">
    <property type="entry name" value="HEAVY METAL TRANSPORTER"/>
    <property type="match status" value="1"/>
</dbReference>
<proteinExistence type="predicted"/>
<dbReference type="EMBL" id="VMRY01000057">
    <property type="protein sequence ID" value="TVT53424.1"/>
    <property type="molecule type" value="Genomic_DNA"/>
</dbReference>
<dbReference type="PANTHER" id="PTHR42208">
    <property type="entry name" value="HEAVY METAL TRANSPORTER-RELATED"/>
    <property type="match status" value="1"/>
</dbReference>
<sequence>MDQLLPYFSAFIVGLLGGVHCIGMCGGIVGALTFGLPEQKRQSFSALLPFQLSYNLGRLISYVIAGAIMGGLGMLLAELMPIQIAQRGLLVIAGIFMVLLGLYLSGWWMVLNRVERMGGALWRKIEPFGRRLMPVQTPLQALGIGMIWGWVPCGLVYTMLINAVSSGGAIKGAGLMFAFALGTLPNLLAMGLLAGAAARLARSDVARKIAGVTVILFGIYTLWSALR</sequence>
<name>A0A558CXE0_9GAMM</name>
<feature type="transmembrane region" description="Helical" evidence="1">
    <location>
        <begin position="139"/>
        <end position="161"/>
    </location>
</feature>
<protein>
    <submittedName>
        <fullName evidence="3">Sulfite exporter TauE/SafE family protein</fullName>
    </submittedName>
</protein>
<evidence type="ECO:0000313" key="3">
    <source>
        <dbReference type="EMBL" id="TVT53424.1"/>
    </source>
</evidence>
<feature type="transmembrane region" description="Helical" evidence="1">
    <location>
        <begin position="209"/>
        <end position="226"/>
    </location>
</feature>
<feature type="transmembrane region" description="Helical" evidence="1">
    <location>
        <begin position="7"/>
        <end position="36"/>
    </location>
</feature>
<dbReference type="AlphaFoldDB" id="A0A558CXE0"/>
<comment type="caution">
    <text evidence="3">The sequence shown here is derived from an EMBL/GenBank/DDBJ whole genome shotgun (WGS) entry which is preliminary data.</text>
</comment>
<keyword evidence="1" id="KW-0812">Transmembrane</keyword>
<dbReference type="InterPro" id="IPR039447">
    <property type="entry name" value="UreH-like_TM_dom"/>
</dbReference>
<feature type="transmembrane region" description="Helical" evidence="1">
    <location>
        <begin position="173"/>
        <end position="197"/>
    </location>
</feature>